<keyword evidence="2" id="KW-0704">Schiff base</keyword>
<protein>
    <submittedName>
        <fullName evidence="3">Putative deoxyribose-phosphate aldolase</fullName>
        <ecNumber evidence="3">4.1.2.4</ecNumber>
    </submittedName>
</protein>
<dbReference type="GO" id="GO:0016052">
    <property type="term" value="P:carbohydrate catabolic process"/>
    <property type="evidence" value="ECO:0007669"/>
    <property type="project" value="TreeGrafter"/>
</dbReference>
<accession>A9BE18</accession>
<reference evidence="3 4" key="1">
    <citation type="journal article" date="2007" name="PLoS Genet.">
        <title>Patterns and implications of gene gain and loss in the evolution of Prochlorococcus.</title>
        <authorList>
            <person name="Kettler G.C."/>
            <person name="Martiny A.C."/>
            <person name="Huang K."/>
            <person name="Zucker J."/>
            <person name="Coleman M.L."/>
            <person name="Rodrigue S."/>
            <person name="Chen F."/>
            <person name="Lapidus A."/>
            <person name="Ferriera S."/>
            <person name="Johnson J."/>
            <person name="Steglich C."/>
            <person name="Church G.M."/>
            <person name="Richardson P."/>
            <person name="Chisholm S.W."/>
        </authorList>
    </citation>
    <scope>NUCLEOTIDE SEQUENCE [LARGE SCALE GENOMIC DNA]</scope>
    <source>
        <strain evidence="4">MIT 9211</strain>
    </source>
</reference>
<dbReference type="Gene3D" id="3.20.20.70">
    <property type="entry name" value="Aldolase class I"/>
    <property type="match status" value="1"/>
</dbReference>
<evidence type="ECO:0000313" key="3">
    <source>
        <dbReference type="EMBL" id="ABX08328.1"/>
    </source>
</evidence>
<sequence length="227" mass="24360">MTSNDINTSNAELSSFIHQAALDPHLPLESLNEICDASRHFSFSGLVTSLIRISAARKRLGKSQTTKLITVIGFPFGDIPHKIKSFQAEWAAEHGAEELELVPNFLAIHENKVEIFAEEIAEICNMGLPTRVILDAARLPQEKLAVAVEACIDAGVRGIQTGSGFGPKVSNPLIAELTALVKGRCSLKAVGGIKKIDQALELIAAGATEIGTSLGPDLMKELKNKNR</sequence>
<dbReference type="InterPro" id="IPR013785">
    <property type="entry name" value="Aldolase_TIM"/>
</dbReference>
<dbReference type="SUPFAM" id="SSF51569">
    <property type="entry name" value="Aldolase"/>
    <property type="match status" value="1"/>
</dbReference>
<evidence type="ECO:0000256" key="1">
    <source>
        <dbReference type="ARBA" id="ARBA00022490"/>
    </source>
</evidence>
<proteinExistence type="predicted"/>
<name>A9BE18_PROM4</name>
<dbReference type="RefSeq" id="WP_012194951.1">
    <property type="nucleotide sequence ID" value="NC_009976.1"/>
</dbReference>
<dbReference type="PANTHER" id="PTHR10889:SF1">
    <property type="entry name" value="DEOXYRIBOSE-PHOSPHATE ALDOLASE"/>
    <property type="match status" value="1"/>
</dbReference>
<dbReference type="HOGENOM" id="CLU_053595_0_2_3"/>
<dbReference type="eggNOG" id="COG0274">
    <property type="taxonomic scope" value="Bacteria"/>
</dbReference>
<keyword evidence="3" id="KW-0456">Lyase</keyword>
<dbReference type="KEGG" id="pmj:P9211_03971"/>
<evidence type="ECO:0000256" key="2">
    <source>
        <dbReference type="ARBA" id="ARBA00023270"/>
    </source>
</evidence>
<dbReference type="AlphaFoldDB" id="A9BE18"/>
<keyword evidence="4" id="KW-1185">Reference proteome</keyword>
<gene>
    <name evidence="3" type="primary">deoC</name>
    <name evidence="3" type="ordered locus">P9211_03971</name>
</gene>
<dbReference type="GO" id="GO:0004139">
    <property type="term" value="F:deoxyribose-phosphate aldolase activity"/>
    <property type="evidence" value="ECO:0007669"/>
    <property type="project" value="UniProtKB-EC"/>
</dbReference>
<dbReference type="GO" id="GO:0005737">
    <property type="term" value="C:cytoplasm"/>
    <property type="evidence" value="ECO:0007669"/>
    <property type="project" value="InterPro"/>
</dbReference>
<dbReference type="OrthoDB" id="9778711at2"/>
<dbReference type="STRING" id="93059.P9211_03971"/>
<dbReference type="InterPro" id="IPR011343">
    <property type="entry name" value="DeoC"/>
</dbReference>
<dbReference type="PIRSF" id="PIRSF001357">
    <property type="entry name" value="DeoC"/>
    <property type="match status" value="1"/>
</dbReference>
<dbReference type="SMART" id="SM01133">
    <property type="entry name" value="DeoC"/>
    <property type="match status" value="1"/>
</dbReference>
<dbReference type="Proteomes" id="UP000000788">
    <property type="component" value="Chromosome"/>
</dbReference>
<dbReference type="GO" id="GO:0009264">
    <property type="term" value="P:deoxyribonucleotide catabolic process"/>
    <property type="evidence" value="ECO:0007669"/>
    <property type="project" value="InterPro"/>
</dbReference>
<dbReference type="PANTHER" id="PTHR10889">
    <property type="entry name" value="DEOXYRIBOSE-PHOSPHATE ALDOLASE"/>
    <property type="match status" value="1"/>
</dbReference>
<dbReference type="EMBL" id="CP000878">
    <property type="protein sequence ID" value="ABX08328.1"/>
    <property type="molecule type" value="Genomic_DNA"/>
</dbReference>
<dbReference type="EC" id="4.1.2.4" evidence="3"/>
<organism evidence="3 4">
    <name type="scientific">Prochlorococcus marinus (strain MIT 9211)</name>
    <dbReference type="NCBI Taxonomy" id="93059"/>
    <lineage>
        <taxon>Bacteria</taxon>
        <taxon>Bacillati</taxon>
        <taxon>Cyanobacteriota</taxon>
        <taxon>Cyanophyceae</taxon>
        <taxon>Synechococcales</taxon>
        <taxon>Prochlorococcaceae</taxon>
        <taxon>Prochlorococcus</taxon>
    </lineage>
</organism>
<evidence type="ECO:0000313" key="4">
    <source>
        <dbReference type="Proteomes" id="UP000000788"/>
    </source>
</evidence>
<dbReference type="InterPro" id="IPR002915">
    <property type="entry name" value="DeoC/FbaB/LacD_aldolase"/>
</dbReference>
<keyword evidence="1" id="KW-0963">Cytoplasm</keyword>